<keyword evidence="1" id="KW-1133">Transmembrane helix</keyword>
<reference evidence="2" key="1">
    <citation type="journal article" date="2022" name="J Glob Antimicrob Resist">
        <title>Identification and characterisation of a novel multidrug-resistant streptococcus, Streptococcus toyakuensis sp. nov., from a blood sample.</title>
        <authorList>
            <person name="Wajima T."/>
            <person name="Hagimoto A."/>
            <person name="Tanaka E."/>
            <person name="Kawamura Y."/>
            <person name="Nakaminami H."/>
        </authorList>
    </citation>
    <scope>NUCLEOTIDE SEQUENCE</scope>
    <source>
        <strain evidence="2">TP1632</strain>
    </source>
</reference>
<gene>
    <name evidence="2" type="ORF">STYK_18250</name>
</gene>
<sequence>MSVSFAFTQKNDYKYLPSTEYLRYTSINYLFLAFILFENLFKQRQLPSATSKQCFE</sequence>
<evidence type="ECO:0000313" key="3">
    <source>
        <dbReference type="Proteomes" id="UP001060027"/>
    </source>
</evidence>
<name>A0ABM7UWB7_9STRE</name>
<proteinExistence type="predicted"/>
<accession>A0ABM7UWB7</accession>
<evidence type="ECO:0000256" key="1">
    <source>
        <dbReference type="SAM" id="Phobius"/>
    </source>
</evidence>
<protein>
    <submittedName>
        <fullName evidence="2">Uncharacterized protein</fullName>
    </submittedName>
</protein>
<keyword evidence="1" id="KW-0812">Transmembrane</keyword>
<dbReference type="EMBL" id="AP024523">
    <property type="protein sequence ID" value="BDB10011.1"/>
    <property type="molecule type" value="Genomic_DNA"/>
</dbReference>
<evidence type="ECO:0000313" key="2">
    <source>
        <dbReference type="EMBL" id="BDB10011.1"/>
    </source>
</evidence>
<keyword evidence="3" id="KW-1185">Reference proteome</keyword>
<feature type="transmembrane region" description="Helical" evidence="1">
    <location>
        <begin position="21"/>
        <end position="41"/>
    </location>
</feature>
<dbReference type="Proteomes" id="UP001060027">
    <property type="component" value="Chromosome"/>
</dbReference>
<keyword evidence="1" id="KW-0472">Membrane</keyword>
<organism evidence="2 3">
    <name type="scientific">Streptococcus toyakuensis</name>
    <dbReference type="NCBI Taxonomy" id="2819619"/>
    <lineage>
        <taxon>Bacteria</taxon>
        <taxon>Bacillati</taxon>
        <taxon>Bacillota</taxon>
        <taxon>Bacilli</taxon>
        <taxon>Lactobacillales</taxon>
        <taxon>Streptococcaceae</taxon>
        <taxon>Streptococcus</taxon>
        <taxon>Streptococcus mitis group</taxon>
    </lineage>
</organism>